<comment type="caution">
    <text evidence="1">The sequence shown here is derived from an EMBL/GenBank/DDBJ whole genome shotgun (WGS) entry which is preliminary data.</text>
</comment>
<keyword evidence="2" id="KW-1185">Reference proteome</keyword>
<dbReference type="EMBL" id="BROH01000002">
    <property type="protein sequence ID" value="GKY87278.1"/>
    <property type="molecule type" value="Genomic_DNA"/>
</dbReference>
<evidence type="ECO:0000313" key="1">
    <source>
        <dbReference type="EMBL" id="GKY87278.1"/>
    </source>
</evidence>
<gene>
    <name evidence="1" type="ORF">STA1M1_11470</name>
</gene>
<evidence type="ECO:0008006" key="3">
    <source>
        <dbReference type="Google" id="ProtNLM"/>
    </source>
</evidence>
<name>A0ABQ5LQP2_9RHOB</name>
<organism evidence="1 2">
    <name type="scientific">Sinisalibacter aestuarii</name>
    <dbReference type="NCBI Taxonomy" id="2949426"/>
    <lineage>
        <taxon>Bacteria</taxon>
        <taxon>Pseudomonadati</taxon>
        <taxon>Pseudomonadota</taxon>
        <taxon>Alphaproteobacteria</taxon>
        <taxon>Rhodobacterales</taxon>
        <taxon>Roseobacteraceae</taxon>
        <taxon>Sinisalibacter</taxon>
    </lineage>
</organism>
<dbReference type="Proteomes" id="UP001144205">
    <property type="component" value="Unassembled WGS sequence"/>
</dbReference>
<sequence length="69" mass="8417">MHTMTATHHIRHRNARRWLSPLTWIKTAVKTHRQRLRLEDLDAHMLEDIGIDRATARREARRPFWDLPR</sequence>
<evidence type="ECO:0000313" key="2">
    <source>
        <dbReference type="Proteomes" id="UP001144205"/>
    </source>
</evidence>
<dbReference type="RefSeq" id="WP_281841269.1">
    <property type="nucleotide sequence ID" value="NZ_BROH01000002.1"/>
</dbReference>
<accession>A0ABQ5LQP2</accession>
<protein>
    <recommendedName>
        <fullName evidence="3">DUF1127 domain-containing protein</fullName>
    </recommendedName>
</protein>
<reference evidence="1" key="1">
    <citation type="journal article" date="2023" name="Int. J. Syst. Evol. Microbiol.">
        <title>Sinisalibacter aestuarii sp. nov., isolated from estuarine sediment of the Arakawa River.</title>
        <authorList>
            <person name="Arafat S.T."/>
            <person name="Hirano S."/>
            <person name="Sato A."/>
            <person name="Takeuchi K."/>
            <person name="Yasuda T."/>
            <person name="Terahara T."/>
            <person name="Hamada M."/>
            <person name="Kobayashi T."/>
        </authorList>
    </citation>
    <scope>NUCLEOTIDE SEQUENCE</scope>
    <source>
        <strain evidence="1">B-399</strain>
    </source>
</reference>
<proteinExistence type="predicted"/>